<dbReference type="Pfam" id="PF07866">
    <property type="entry name" value="DUF1653"/>
    <property type="match status" value="1"/>
</dbReference>
<keyword evidence="3" id="KW-1185">Reference proteome</keyword>
<evidence type="ECO:0000259" key="1">
    <source>
        <dbReference type="Pfam" id="PF07866"/>
    </source>
</evidence>
<accession>A0A432VWG0</accession>
<dbReference type="InterPro" id="IPR023387">
    <property type="entry name" value="DUF1653-like_dom"/>
</dbReference>
<dbReference type="EMBL" id="PIPJ01000004">
    <property type="protein sequence ID" value="RUO20898.1"/>
    <property type="molecule type" value="Genomic_DNA"/>
</dbReference>
<protein>
    <recommendedName>
        <fullName evidence="1">DUF1653 domain-containing protein</fullName>
    </recommendedName>
</protein>
<comment type="caution">
    <text evidence="2">The sequence shown here is derived from an EMBL/GenBank/DDBJ whole genome shotgun (WGS) entry which is preliminary data.</text>
</comment>
<feature type="domain" description="DUF1653" evidence="1">
    <location>
        <begin position="3"/>
        <end position="32"/>
    </location>
</feature>
<dbReference type="Gene3D" id="2.30.30.320">
    <property type="entry name" value="DUF1653-like domain"/>
    <property type="match status" value="1"/>
</dbReference>
<organism evidence="2 3">
    <name type="scientific">Aliidiomarina iranensis</name>
    <dbReference type="NCBI Taxonomy" id="1434071"/>
    <lineage>
        <taxon>Bacteria</taxon>
        <taxon>Pseudomonadati</taxon>
        <taxon>Pseudomonadota</taxon>
        <taxon>Gammaproteobacteria</taxon>
        <taxon>Alteromonadales</taxon>
        <taxon>Idiomarinaceae</taxon>
        <taxon>Aliidiomarina</taxon>
    </lineage>
</organism>
<dbReference type="InterPro" id="IPR037135">
    <property type="entry name" value="DUF1653-like_dom_sf"/>
</dbReference>
<evidence type="ECO:0000313" key="2">
    <source>
        <dbReference type="EMBL" id="RUO20898.1"/>
    </source>
</evidence>
<gene>
    <name evidence="2" type="ORF">CWE08_07290</name>
</gene>
<evidence type="ECO:0000313" key="3">
    <source>
        <dbReference type="Proteomes" id="UP000288395"/>
    </source>
</evidence>
<reference evidence="3" key="1">
    <citation type="journal article" date="2018" name="Front. Microbiol.">
        <title>Genome-Based Analysis Reveals the Taxonomy and Diversity of the Family Idiomarinaceae.</title>
        <authorList>
            <person name="Liu Y."/>
            <person name="Lai Q."/>
            <person name="Shao Z."/>
        </authorList>
    </citation>
    <scope>NUCLEOTIDE SEQUENCE [LARGE SCALE GENOMIC DNA]</scope>
    <source>
        <strain evidence="3">GBPy7</strain>
    </source>
</reference>
<proteinExistence type="predicted"/>
<dbReference type="OrthoDB" id="371169at2"/>
<sequence>MLIYGEKLLWVRPYRMFTQSVLINGEPKPRFQLLD</sequence>
<dbReference type="Proteomes" id="UP000288395">
    <property type="component" value="Unassembled WGS sequence"/>
</dbReference>
<name>A0A432VWG0_9GAMM</name>
<dbReference type="AlphaFoldDB" id="A0A432VWG0"/>